<sequence>MPCDAASQPIGTLVSNPSPASRSALDAFIPAFMGSSSMLHNTPSPFLDLPASSASSASRSTSNALIWAFMGSWRTSFNAPSPSFSFPVSSSSSASQLPSIPLLDCLRRHTISPHISFGWRRRVPGWYRGECHISQILNIPFFLTLFRLKFLCSGHHGVVEDDVQDPFTAVPDHNVGGVAASRPVRA</sequence>
<accession>A0AAD7GUP9</accession>
<dbReference type="EMBL" id="JARKIB010000467">
    <property type="protein sequence ID" value="KAJ7705739.1"/>
    <property type="molecule type" value="Genomic_DNA"/>
</dbReference>
<keyword evidence="2" id="KW-1185">Reference proteome</keyword>
<dbReference type="AlphaFoldDB" id="A0AAD7GUP9"/>
<gene>
    <name evidence="1" type="ORF">B0H16DRAFT_691413</name>
</gene>
<evidence type="ECO:0000313" key="2">
    <source>
        <dbReference type="Proteomes" id="UP001215598"/>
    </source>
</evidence>
<name>A0AAD7GUP9_9AGAR</name>
<proteinExistence type="predicted"/>
<reference evidence="1" key="1">
    <citation type="submission" date="2023-03" db="EMBL/GenBank/DDBJ databases">
        <title>Massive genome expansion in bonnet fungi (Mycena s.s.) driven by repeated elements and novel gene families across ecological guilds.</title>
        <authorList>
            <consortium name="Lawrence Berkeley National Laboratory"/>
            <person name="Harder C.B."/>
            <person name="Miyauchi S."/>
            <person name="Viragh M."/>
            <person name="Kuo A."/>
            <person name="Thoen E."/>
            <person name="Andreopoulos B."/>
            <person name="Lu D."/>
            <person name="Skrede I."/>
            <person name="Drula E."/>
            <person name="Henrissat B."/>
            <person name="Morin E."/>
            <person name="Kohler A."/>
            <person name="Barry K."/>
            <person name="LaButti K."/>
            <person name="Morin E."/>
            <person name="Salamov A."/>
            <person name="Lipzen A."/>
            <person name="Mereny Z."/>
            <person name="Hegedus B."/>
            <person name="Baldrian P."/>
            <person name="Stursova M."/>
            <person name="Weitz H."/>
            <person name="Taylor A."/>
            <person name="Grigoriev I.V."/>
            <person name="Nagy L.G."/>
            <person name="Martin F."/>
            <person name="Kauserud H."/>
        </authorList>
    </citation>
    <scope>NUCLEOTIDE SEQUENCE</scope>
    <source>
        <strain evidence="1">CBHHK182m</strain>
    </source>
</reference>
<protein>
    <submittedName>
        <fullName evidence="1">Uncharacterized protein</fullName>
    </submittedName>
</protein>
<dbReference type="Proteomes" id="UP001215598">
    <property type="component" value="Unassembled WGS sequence"/>
</dbReference>
<organism evidence="1 2">
    <name type="scientific">Mycena metata</name>
    <dbReference type="NCBI Taxonomy" id="1033252"/>
    <lineage>
        <taxon>Eukaryota</taxon>
        <taxon>Fungi</taxon>
        <taxon>Dikarya</taxon>
        <taxon>Basidiomycota</taxon>
        <taxon>Agaricomycotina</taxon>
        <taxon>Agaricomycetes</taxon>
        <taxon>Agaricomycetidae</taxon>
        <taxon>Agaricales</taxon>
        <taxon>Marasmiineae</taxon>
        <taxon>Mycenaceae</taxon>
        <taxon>Mycena</taxon>
    </lineage>
</organism>
<evidence type="ECO:0000313" key="1">
    <source>
        <dbReference type="EMBL" id="KAJ7705739.1"/>
    </source>
</evidence>
<comment type="caution">
    <text evidence="1">The sequence shown here is derived from an EMBL/GenBank/DDBJ whole genome shotgun (WGS) entry which is preliminary data.</text>
</comment>